<dbReference type="EMBL" id="LNNH01000055">
    <property type="protein sequence ID" value="KWW11300.1"/>
    <property type="molecule type" value="Genomic_DNA"/>
</dbReference>
<keyword evidence="3" id="KW-1185">Reference proteome</keyword>
<organism evidence="2 3">
    <name type="scientific">Peribacillus simplex</name>
    <dbReference type="NCBI Taxonomy" id="1478"/>
    <lineage>
        <taxon>Bacteria</taxon>
        <taxon>Bacillati</taxon>
        <taxon>Bacillota</taxon>
        <taxon>Bacilli</taxon>
        <taxon>Bacillales</taxon>
        <taxon>Bacillaceae</taxon>
        <taxon>Peribacillus</taxon>
    </lineage>
</organism>
<evidence type="ECO:0000313" key="2">
    <source>
        <dbReference type="EMBL" id="KWW11300.1"/>
    </source>
</evidence>
<evidence type="ECO:0000256" key="1">
    <source>
        <dbReference type="SAM" id="MobiDB-lite"/>
    </source>
</evidence>
<proteinExistence type="predicted"/>
<feature type="compositionally biased region" description="Low complexity" evidence="1">
    <location>
        <begin position="102"/>
        <end position="117"/>
    </location>
</feature>
<accession>A0A125QR00</accession>
<dbReference type="AlphaFoldDB" id="A0A125QR00"/>
<gene>
    <name evidence="2" type="ORF">AS888_01850</name>
</gene>
<dbReference type="RefSeq" id="WP_061144241.1">
    <property type="nucleotide sequence ID" value="NZ_LNNH01000055.1"/>
</dbReference>
<reference evidence="2 3" key="1">
    <citation type="submission" date="2015-11" db="EMBL/GenBank/DDBJ databases">
        <title>Genome Sequence of Bacillus simplex strain VanAntwerpen2.</title>
        <authorList>
            <person name="Couger M.B."/>
        </authorList>
    </citation>
    <scope>NUCLEOTIDE SEQUENCE [LARGE SCALE GENOMIC DNA]</scope>
    <source>
        <strain evidence="2 3">VanAntwerpen02</strain>
    </source>
</reference>
<evidence type="ECO:0000313" key="3">
    <source>
        <dbReference type="Proteomes" id="UP000064189"/>
    </source>
</evidence>
<feature type="region of interest" description="Disordered" evidence="1">
    <location>
        <begin position="1"/>
        <end position="22"/>
    </location>
</feature>
<feature type="compositionally biased region" description="Polar residues" evidence="1">
    <location>
        <begin position="1"/>
        <end position="16"/>
    </location>
</feature>
<dbReference type="Pfam" id="PF14179">
    <property type="entry name" value="YppG"/>
    <property type="match status" value="1"/>
</dbReference>
<comment type="caution">
    <text evidence="2">The sequence shown here is derived from an EMBL/GenBank/DDBJ whole genome shotgun (WGS) entry which is preliminary data.</text>
</comment>
<protein>
    <recommendedName>
        <fullName evidence="4">Spore coat protein</fullName>
    </recommendedName>
</protein>
<evidence type="ECO:0008006" key="4">
    <source>
        <dbReference type="Google" id="ProtNLM"/>
    </source>
</evidence>
<name>A0A125QR00_9BACI</name>
<feature type="region of interest" description="Disordered" evidence="1">
    <location>
        <begin position="76"/>
        <end position="117"/>
    </location>
</feature>
<dbReference type="Proteomes" id="UP000064189">
    <property type="component" value="Unassembled WGS sequence"/>
</dbReference>
<dbReference type="InterPro" id="IPR025555">
    <property type="entry name" value="YppG"/>
</dbReference>
<sequence>MMRSGFNQVPPNQGQYPHSLPEYGGGYQQPMQYPVQHEQNHEAFVPPYPQNSEGYMMPYHDPYQQGAYHPYQQLQQPAMPASAQHPGNSVMQPMSPMPQMQPTPQMQQPTPQMQQPTPQMQYIPQMQSNQFNQYPQQQTFSPFANPLLPAKRPPQGQQQAHNPYPKQQFMQKPQPSGIKSVMNQFKTQDGSMDITKMMNTAGQMMNTVSQVSSMVKGVGGFFKV</sequence>